<dbReference type="STRING" id="31234.E3N8L0"/>
<dbReference type="AlphaFoldDB" id="E3N8L0"/>
<reference evidence="3" key="1">
    <citation type="submission" date="2007-07" db="EMBL/GenBank/DDBJ databases">
        <title>PCAP assembly of the Caenorhabditis remanei genome.</title>
        <authorList>
            <consortium name="The Caenorhabditis remanei Sequencing Consortium"/>
            <person name="Wilson R.K."/>
        </authorList>
    </citation>
    <scope>NUCLEOTIDE SEQUENCE [LARGE SCALE GENOMIC DNA]</scope>
    <source>
        <strain evidence="3">PB4641</strain>
    </source>
</reference>
<dbReference type="InterPro" id="IPR006583">
    <property type="entry name" value="PAN-3_domain"/>
</dbReference>
<dbReference type="eggNOG" id="KOG4297">
    <property type="taxonomic scope" value="Eukaryota"/>
</dbReference>
<dbReference type="InterPro" id="IPR016186">
    <property type="entry name" value="C-type_lectin-like/link_sf"/>
</dbReference>
<dbReference type="HOGENOM" id="CLU_078891_0_0_1"/>
<keyword evidence="4" id="KW-1185">Reference proteome</keyword>
<gene>
    <name evidence="3" type="ORF">CRE_18182</name>
</gene>
<evidence type="ECO:0000313" key="3">
    <source>
        <dbReference type="EMBL" id="EFO89487.1"/>
    </source>
</evidence>
<protein>
    <recommendedName>
        <fullName evidence="2">PAN-3 domain-containing protein</fullName>
    </recommendedName>
</protein>
<dbReference type="OrthoDB" id="5841182at2759"/>
<dbReference type="Gene3D" id="3.10.100.10">
    <property type="entry name" value="Mannose-Binding Protein A, subunit A"/>
    <property type="match status" value="1"/>
</dbReference>
<feature type="chain" id="PRO_5003176142" description="PAN-3 domain-containing protein" evidence="1">
    <location>
        <begin position="23"/>
        <end position="307"/>
    </location>
</feature>
<name>E3N8L0_CAERE</name>
<dbReference type="InParanoid" id="E3N8L0"/>
<accession>E3N8L0</accession>
<dbReference type="Proteomes" id="UP000008281">
    <property type="component" value="Unassembled WGS sequence"/>
</dbReference>
<proteinExistence type="predicted"/>
<dbReference type="PANTHER" id="PTHR47629:SF5">
    <property type="entry name" value="C-TYPE LECTIN-RELATED"/>
    <property type="match status" value="1"/>
</dbReference>
<dbReference type="SUPFAM" id="SSF56436">
    <property type="entry name" value="C-type lectin-like"/>
    <property type="match status" value="1"/>
</dbReference>
<dbReference type="Pfam" id="PF08277">
    <property type="entry name" value="PAN_3"/>
    <property type="match status" value="1"/>
</dbReference>
<dbReference type="PANTHER" id="PTHR47629">
    <property type="entry name" value="C-TYPE LECTIN-RELATED"/>
    <property type="match status" value="1"/>
</dbReference>
<dbReference type="EMBL" id="DS268557">
    <property type="protein sequence ID" value="EFO89487.1"/>
    <property type="molecule type" value="Genomic_DNA"/>
</dbReference>
<evidence type="ECO:0000313" key="4">
    <source>
        <dbReference type="Proteomes" id="UP000008281"/>
    </source>
</evidence>
<feature type="domain" description="PAN-3" evidence="2">
    <location>
        <begin position="5"/>
        <end position="147"/>
    </location>
</feature>
<dbReference type="InterPro" id="IPR016187">
    <property type="entry name" value="CTDL_fold"/>
</dbReference>
<dbReference type="SMART" id="SM00605">
    <property type="entry name" value="CW"/>
    <property type="match status" value="1"/>
</dbReference>
<feature type="signal peptide" evidence="1">
    <location>
        <begin position="1"/>
        <end position="22"/>
    </location>
</feature>
<evidence type="ECO:0000256" key="1">
    <source>
        <dbReference type="SAM" id="SignalP"/>
    </source>
</evidence>
<dbReference type="OMA" id="FEEANWM"/>
<evidence type="ECO:0000259" key="2">
    <source>
        <dbReference type="SMART" id="SM00605"/>
    </source>
</evidence>
<organism evidence="4">
    <name type="scientific">Caenorhabditis remanei</name>
    <name type="common">Caenorhabditis vulgaris</name>
    <dbReference type="NCBI Taxonomy" id="31234"/>
    <lineage>
        <taxon>Eukaryota</taxon>
        <taxon>Metazoa</taxon>
        <taxon>Ecdysozoa</taxon>
        <taxon>Nematoda</taxon>
        <taxon>Chromadorea</taxon>
        <taxon>Rhabditida</taxon>
        <taxon>Rhabditina</taxon>
        <taxon>Rhabditomorpha</taxon>
        <taxon>Rhabditoidea</taxon>
        <taxon>Rhabditidae</taxon>
        <taxon>Peloderinae</taxon>
        <taxon>Caenorhabditis</taxon>
    </lineage>
</organism>
<sequence length="307" mass="34759">MSPKLLTYFIIFISILIRSDDADLIKMTKIFGKVVSLGLNDAPENSGCLKTCYESEDCILAYFDTSGRCLLFNFNETETLEVEETTKADGFYVAFKVCLSACLFFRMSMFQTTYQNDTCPSYDILSLQVNIGPDPITWKKSGTTFSFQKCVGDWKMFHRTGPEITVCMQPMLPPTLLNITQSKEYCESMGYKLTGVATVEESKWILEKMKVVKPGLDYWVSFYIDGIRIEKCFEFNQRCNEFELSDGYTVIDDVVLNSTNAALTYSYNYIPENCLGVVDMGSSLTINDITCEASDLIIGLVCGYKLY</sequence>
<keyword evidence="1" id="KW-0732">Signal</keyword>